<evidence type="ECO:0000313" key="1">
    <source>
        <dbReference type="EMBL" id="GBP85885.1"/>
    </source>
</evidence>
<dbReference type="AlphaFoldDB" id="A0A4C1ZH75"/>
<gene>
    <name evidence="1" type="ORF">EVAR_62029_1</name>
</gene>
<protein>
    <submittedName>
        <fullName evidence="1">Uncharacterized protein</fullName>
    </submittedName>
</protein>
<organism evidence="1 2">
    <name type="scientific">Eumeta variegata</name>
    <name type="common">Bagworm moth</name>
    <name type="synonym">Eumeta japonica</name>
    <dbReference type="NCBI Taxonomy" id="151549"/>
    <lineage>
        <taxon>Eukaryota</taxon>
        <taxon>Metazoa</taxon>
        <taxon>Ecdysozoa</taxon>
        <taxon>Arthropoda</taxon>
        <taxon>Hexapoda</taxon>
        <taxon>Insecta</taxon>
        <taxon>Pterygota</taxon>
        <taxon>Neoptera</taxon>
        <taxon>Endopterygota</taxon>
        <taxon>Lepidoptera</taxon>
        <taxon>Glossata</taxon>
        <taxon>Ditrysia</taxon>
        <taxon>Tineoidea</taxon>
        <taxon>Psychidae</taxon>
        <taxon>Oiketicinae</taxon>
        <taxon>Eumeta</taxon>
    </lineage>
</organism>
<proteinExistence type="predicted"/>
<comment type="caution">
    <text evidence="1">The sequence shown here is derived from an EMBL/GenBank/DDBJ whole genome shotgun (WGS) entry which is preliminary data.</text>
</comment>
<keyword evidence="2" id="KW-1185">Reference proteome</keyword>
<reference evidence="1 2" key="1">
    <citation type="journal article" date="2019" name="Commun. Biol.">
        <title>The bagworm genome reveals a unique fibroin gene that provides high tensile strength.</title>
        <authorList>
            <person name="Kono N."/>
            <person name="Nakamura H."/>
            <person name="Ohtoshi R."/>
            <person name="Tomita M."/>
            <person name="Numata K."/>
            <person name="Arakawa K."/>
        </authorList>
    </citation>
    <scope>NUCLEOTIDE SEQUENCE [LARGE SCALE GENOMIC DNA]</scope>
</reference>
<dbReference type="EMBL" id="BGZK01001765">
    <property type="protein sequence ID" value="GBP85885.1"/>
    <property type="molecule type" value="Genomic_DNA"/>
</dbReference>
<sequence>MQKLGKAREPRSTGELWVTYEHLCAVCGRVQKLILLFHVKTRELPPNRLINRRSRSRSQCLSHARVFGPGTALMGPSLDIAVFYTDNRLYGKMASLRKARLVPRLRTKTDRNGTASMREAADTTVNVYCLGVTVFASCIFYEIPNRPL</sequence>
<accession>A0A4C1ZH75</accession>
<dbReference type="Proteomes" id="UP000299102">
    <property type="component" value="Unassembled WGS sequence"/>
</dbReference>
<evidence type="ECO:0000313" key="2">
    <source>
        <dbReference type="Proteomes" id="UP000299102"/>
    </source>
</evidence>
<name>A0A4C1ZH75_EUMVA</name>